<dbReference type="AlphaFoldDB" id="A0A0A9B116"/>
<evidence type="ECO:0000256" key="1">
    <source>
        <dbReference type="SAM" id="MobiDB-lite"/>
    </source>
</evidence>
<dbReference type="EMBL" id="GBRH01242052">
    <property type="protein sequence ID" value="JAD55843.1"/>
    <property type="molecule type" value="Transcribed_RNA"/>
</dbReference>
<protein>
    <submittedName>
        <fullName evidence="2">Uncharacterized protein</fullName>
    </submittedName>
</protein>
<proteinExistence type="predicted"/>
<reference evidence="2" key="2">
    <citation type="journal article" date="2015" name="Data Brief">
        <title>Shoot transcriptome of the giant reed, Arundo donax.</title>
        <authorList>
            <person name="Barrero R.A."/>
            <person name="Guerrero F.D."/>
            <person name="Moolhuijzen P."/>
            <person name="Goolsby J.A."/>
            <person name="Tidwell J."/>
            <person name="Bellgard S.E."/>
            <person name="Bellgard M.I."/>
        </authorList>
    </citation>
    <scope>NUCLEOTIDE SEQUENCE</scope>
    <source>
        <tissue evidence="2">Shoot tissue taken approximately 20 cm above the soil surface</tissue>
    </source>
</reference>
<accession>A0A0A9B116</accession>
<evidence type="ECO:0000313" key="2">
    <source>
        <dbReference type="EMBL" id="JAD55843.1"/>
    </source>
</evidence>
<feature type="region of interest" description="Disordered" evidence="1">
    <location>
        <begin position="1"/>
        <end position="24"/>
    </location>
</feature>
<name>A0A0A9B116_ARUDO</name>
<reference evidence="2" key="1">
    <citation type="submission" date="2014-09" db="EMBL/GenBank/DDBJ databases">
        <authorList>
            <person name="Magalhaes I.L.F."/>
            <person name="Oliveira U."/>
            <person name="Santos F.R."/>
            <person name="Vidigal T.H.D.A."/>
            <person name="Brescovit A.D."/>
            <person name="Santos A.J."/>
        </authorList>
    </citation>
    <scope>NUCLEOTIDE SEQUENCE</scope>
    <source>
        <tissue evidence="2">Shoot tissue taken approximately 20 cm above the soil surface</tissue>
    </source>
</reference>
<organism evidence="2">
    <name type="scientific">Arundo donax</name>
    <name type="common">Giant reed</name>
    <name type="synonym">Donax arundinaceus</name>
    <dbReference type="NCBI Taxonomy" id="35708"/>
    <lineage>
        <taxon>Eukaryota</taxon>
        <taxon>Viridiplantae</taxon>
        <taxon>Streptophyta</taxon>
        <taxon>Embryophyta</taxon>
        <taxon>Tracheophyta</taxon>
        <taxon>Spermatophyta</taxon>
        <taxon>Magnoliopsida</taxon>
        <taxon>Liliopsida</taxon>
        <taxon>Poales</taxon>
        <taxon>Poaceae</taxon>
        <taxon>PACMAD clade</taxon>
        <taxon>Arundinoideae</taxon>
        <taxon>Arundineae</taxon>
        <taxon>Arundo</taxon>
    </lineage>
</organism>
<sequence length="24" mass="2863">MSSRVMADMWLKPMRNPDVKITQK</sequence>